<dbReference type="GO" id="GO:0055129">
    <property type="term" value="P:L-proline biosynthetic process"/>
    <property type="evidence" value="ECO:0007669"/>
    <property type="project" value="UniProtKB-UniRule"/>
</dbReference>
<dbReference type="InterPro" id="IPR015590">
    <property type="entry name" value="Aldehyde_DH_dom"/>
</dbReference>
<dbReference type="NCBIfam" id="NF001221">
    <property type="entry name" value="PRK00197.1"/>
    <property type="match status" value="1"/>
</dbReference>
<dbReference type="NCBIfam" id="TIGR00407">
    <property type="entry name" value="proA"/>
    <property type="match status" value="1"/>
</dbReference>
<dbReference type="SUPFAM" id="SSF53720">
    <property type="entry name" value="ALDH-like"/>
    <property type="match status" value="1"/>
</dbReference>
<dbReference type="FunFam" id="3.40.309.10:FF:000006">
    <property type="entry name" value="Gamma-glutamyl phosphate reductase"/>
    <property type="match status" value="1"/>
</dbReference>
<dbReference type="Proteomes" id="UP000461768">
    <property type="component" value="Unassembled WGS sequence"/>
</dbReference>
<dbReference type="InterPro" id="IPR000965">
    <property type="entry name" value="GPR_dom"/>
</dbReference>
<protein>
    <recommendedName>
        <fullName evidence="7">Gamma-glutamyl phosphate reductase</fullName>
        <shortName evidence="7">GPR</shortName>
        <ecNumber evidence="7">1.2.1.41</ecNumber>
    </recommendedName>
    <alternativeName>
        <fullName evidence="7">Glutamate-5-semialdehyde dehydrogenase</fullName>
    </alternativeName>
    <alternativeName>
        <fullName evidence="7">Glutamyl-gamma-semialdehyde dehydrogenase</fullName>
        <shortName evidence="7">GSA dehydrogenase</shortName>
    </alternativeName>
</protein>
<organism evidence="10 11">
    <name type="scientific">Candidatus Galacturonatibacter soehngenii</name>
    <dbReference type="NCBI Taxonomy" id="2307010"/>
    <lineage>
        <taxon>Bacteria</taxon>
        <taxon>Bacillati</taxon>
        <taxon>Bacillota</taxon>
        <taxon>Clostridia</taxon>
        <taxon>Lachnospirales</taxon>
        <taxon>Lachnospiraceae</taxon>
        <taxon>Candidatus Galacturonatibacter</taxon>
    </lineage>
</organism>
<evidence type="ECO:0000256" key="6">
    <source>
        <dbReference type="ARBA" id="ARBA00049024"/>
    </source>
</evidence>
<dbReference type="InterPro" id="IPR012134">
    <property type="entry name" value="Glu-5-SA_DH"/>
</dbReference>
<dbReference type="RefSeq" id="WP_151144344.1">
    <property type="nucleotide sequence ID" value="NZ_WAGX01000005.1"/>
</dbReference>
<evidence type="ECO:0000256" key="4">
    <source>
        <dbReference type="ARBA" id="ARBA00022857"/>
    </source>
</evidence>
<dbReference type="InterPro" id="IPR016162">
    <property type="entry name" value="Ald_DH_N"/>
</dbReference>
<dbReference type="GO" id="GO:0005737">
    <property type="term" value="C:cytoplasm"/>
    <property type="evidence" value="ECO:0007669"/>
    <property type="project" value="UniProtKB-SubCell"/>
</dbReference>
<keyword evidence="5 7" id="KW-0560">Oxidoreductase</keyword>
<feature type="domain" description="Aldehyde dehydrogenase" evidence="9">
    <location>
        <begin position="6"/>
        <end position="282"/>
    </location>
</feature>
<dbReference type="PANTHER" id="PTHR11063:SF8">
    <property type="entry name" value="DELTA-1-PYRROLINE-5-CARBOXYLATE SYNTHASE"/>
    <property type="match status" value="1"/>
</dbReference>
<dbReference type="PANTHER" id="PTHR11063">
    <property type="entry name" value="GLUTAMATE SEMIALDEHYDE DEHYDROGENASE"/>
    <property type="match status" value="1"/>
</dbReference>
<comment type="caution">
    <text evidence="10">The sequence shown here is derived from an EMBL/GenBank/DDBJ whole genome shotgun (WGS) entry which is preliminary data.</text>
</comment>
<dbReference type="OrthoDB" id="9809970at2"/>
<dbReference type="Pfam" id="PF00171">
    <property type="entry name" value="Aldedh"/>
    <property type="match status" value="1"/>
</dbReference>
<dbReference type="CDD" id="cd07079">
    <property type="entry name" value="ALDH_F18-19_ProA-GPR"/>
    <property type="match status" value="1"/>
</dbReference>
<feature type="coiled-coil region" evidence="8">
    <location>
        <begin position="22"/>
        <end position="54"/>
    </location>
</feature>
<dbReference type="HAMAP" id="MF_00412">
    <property type="entry name" value="ProA"/>
    <property type="match status" value="1"/>
</dbReference>
<dbReference type="GO" id="GO:0004350">
    <property type="term" value="F:glutamate-5-semialdehyde dehydrogenase activity"/>
    <property type="evidence" value="ECO:0007669"/>
    <property type="project" value="UniProtKB-UniRule"/>
</dbReference>
<keyword evidence="8" id="KW-0175">Coiled coil</keyword>
<sequence length="427" mass="48105">MNLKEDIKKVKQASIQLQGTSIENRNKALEEIIKALLEHKEEILEENHKDMELAIENNIEKAVLGRLKFDEKKLQDVITGIQDLIKMKDPLFQTQLARELDEGLKLYKETCPIGVIGVIFEARPDALIQISTLCIKSGNCIILKGGSEAMKTNKILFQIIQNAICLANLPKDSMMLLEARSEINELLTCHESVDLLIPRGSNSFVQYIMNNTKIPVMGHADGICHIYVDKKADISKVIPIVVDAKTQYVSACNTVETLLIHKDIMHEVIKDLKIALEEKKVEIRASKDICELIECNELSDQDYETEYLDYILAIKTVESVEEAIHHINYYGSHHTDCIITEDMQAVDVFMKMVDSANVYHNCSTRFADGYRYGFGAEVGISTSKLHARGPVGLEGLLSYKYKIFGSGQTVTDYASGNKTFHFKDITI</sequence>
<evidence type="ECO:0000256" key="5">
    <source>
        <dbReference type="ARBA" id="ARBA00023002"/>
    </source>
</evidence>
<accession>A0A7V7QJH8</accession>
<reference evidence="10 11" key="1">
    <citation type="submission" date="2019-09" db="EMBL/GenBank/DDBJ databases">
        <authorList>
            <person name="Valk L.C."/>
        </authorList>
    </citation>
    <scope>NUCLEOTIDE SEQUENCE [LARGE SCALE GENOMIC DNA]</scope>
    <source>
        <strain evidence="10">GalUA</strain>
    </source>
</reference>
<dbReference type="UniPathway" id="UPA00098">
    <property type="reaction ID" value="UER00360"/>
</dbReference>
<reference evidence="10 11" key="2">
    <citation type="submission" date="2020-02" db="EMBL/GenBank/DDBJ databases">
        <title>Candidatus Galacturonibacter soehngenii shows hetero-acetogenic catabolism of galacturonic acid but lacks a canonical carbon monoxide dehydrogenase/acetyl-CoA synthase complex.</title>
        <authorList>
            <person name="Diender M."/>
            <person name="Stouten G.R."/>
            <person name="Petersen J.F."/>
            <person name="Nielsen P.H."/>
            <person name="Dueholm M.S."/>
            <person name="Pronk J.T."/>
            <person name="Van Loosdrecht M.C.M."/>
        </authorList>
    </citation>
    <scope>NUCLEOTIDE SEQUENCE [LARGE SCALE GENOMIC DNA]</scope>
    <source>
        <strain evidence="10">GalUA</strain>
    </source>
</reference>
<comment type="function">
    <text evidence="7">Catalyzes the NADPH-dependent reduction of L-glutamate 5-phosphate into L-glutamate 5-semialdehyde and phosphate. The product spontaneously undergoes cyclization to form 1-pyrroline-5-carboxylate.</text>
</comment>
<keyword evidence="3 7" id="KW-0641">Proline biosynthesis</keyword>
<keyword evidence="11" id="KW-1185">Reference proteome</keyword>
<comment type="similarity">
    <text evidence="7">Belongs to the gamma-glutamyl phosphate reductase family.</text>
</comment>
<evidence type="ECO:0000313" key="10">
    <source>
        <dbReference type="EMBL" id="KAB1437812.1"/>
    </source>
</evidence>
<evidence type="ECO:0000313" key="11">
    <source>
        <dbReference type="Proteomes" id="UP000461768"/>
    </source>
</evidence>
<comment type="catalytic activity">
    <reaction evidence="6 7">
        <text>L-glutamate 5-semialdehyde + phosphate + NADP(+) = L-glutamyl 5-phosphate + NADPH + H(+)</text>
        <dbReference type="Rhea" id="RHEA:19541"/>
        <dbReference type="ChEBI" id="CHEBI:15378"/>
        <dbReference type="ChEBI" id="CHEBI:43474"/>
        <dbReference type="ChEBI" id="CHEBI:57783"/>
        <dbReference type="ChEBI" id="CHEBI:58066"/>
        <dbReference type="ChEBI" id="CHEBI:58274"/>
        <dbReference type="ChEBI" id="CHEBI:58349"/>
        <dbReference type="EC" id="1.2.1.41"/>
    </reaction>
</comment>
<dbReference type="EC" id="1.2.1.41" evidence="7"/>
<dbReference type="GO" id="GO:0050661">
    <property type="term" value="F:NADP binding"/>
    <property type="evidence" value="ECO:0007669"/>
    <property type="project" value="InterPro"/>
</dbReference>
<dbReference type="Gene3D" id="3.40.605.10">
    <property type="entry name" value="Aldehyde Dehydrogenase, Chain A, domain 1"/>
    <property type="match status" value="1"/>
</dbReference>
<comment type="pathway">
    <text evidence="1 7">Amino-acid biosynthesis; L-proline biosynthesis; L-glutamate 5-semialdehyde from L-glutamate: step 2/2.</text>
</comment>
<gene>
    <name evidence="7" type="primary">proA</name>
    <name evidence="10" type="ORF">F7O84_09475</name>
</gene>
<dbReference type="PIRSF" id="PIRSF000151">
    <property type="entry name" value="GPR"/>
    <property type="match status" value="1"/>
</dbReference>
<dbReference type="InterPro" id="IPR016161">
    <property type="entry name" value="Ald_DH/histidinol_DH"/>
</dbReference>
<name>A0A7V7QJH8_9FIRM</name>
<evidence type="ECO:0000256" key="1">
    <source>
        <dbReference type="ARBA" id="ARBA00004985"/>
    </source>
</evidence>
<evidence type="ECO:0000256" key="7">
    <source>
        <dbReference type="HAMAP-Rule" id="MF_00412"/>
    </source>
</evidence>
<dbReference type="Gene3D" id="3.40.309.10">
    <property type="entry name" value="Aldehyde Dehydrogenase, Chain A, domain 2"/>
    <property type="match status" value="1"/>
</dbReference>
<dbReference type="PROSITE" id="PS01223">
    <property type="entry name" value="PROA"/>
    <property type="match status" value="1"/>
</dbReference>
<evidence type="ECO:0000256" key="8">
    <source>
        <dbReference type="SAM" id="Coils"/>
    </source>
</evidence>
<keyword evidence="7" id="KW-0963">Cytoplasm</keyword>
<dbReference type="InterPro" id="IPR016163">
    <property type="entry name" value="Ald_DH_C"/>
</dbReference>
<keyword evidence="4 7" id="KW-0521">NADP</keyword>
<keyword evidence="2 7" id="KW-0028">Amino-acid biosynthesis</keyword>
<dbReference type="InterPro" id="IPR020593">
    <property type="entry name" value="G-glutamylP_reductase_CS"/>
</dbReference>
<dbReference type="EMBL" id="WAGX01000005">
    <property type="protein sequence ID" value="KAB1437812.1"/>
    <property type="molecule type" value="Genomic_DNA"/>
</dbReference>
<comment type="subcellular location">
    <subcellularLocation>
        <location evidence="7">Cytoplasm</location>
    </subcellularLocation>
</comment>
<dbReference type="AlphaFoldDB" id="A0A7V7QJH8"/>
<evidence type="ECO:0000256" key="2">
    <source>
        <dbReference type="ARBA" id="ARBA00022605"/>
    </source>
</evidence>
<evidence type="ECO:0000256" key="3">
    <source>
        <dbReference type="ARBA" id="ARBA00022650"/>
    </source>
</evidence>
<proteinExistence type="inferred from homology"/>
<evidence type="ECO:0000259" key="9">
    <source>
        <dbReference type="Pfam" id="PF00171"/>
    </source>
</evidence>